<evidence type="ECO:0000313" key="1">
    <source>
        <dbReference type="EMBL" id="JAI02987.1"/>
    </source>
</evidence>
<protein>
    <submittedName>
        <fullName evidence="1">Uncharacterized protein</fullName>
    </submittedName>
</protein>
<sequence length="40" mass="4515">MGTKKCYFQCGMLGGTEYELCGIFLNFTNVIVKFSIPFLT</sequence>
<reference evidence="1" key="1">
    <citation type="submission" date="2014-11" db="EMBL/GenBank/DDBJ databases">
        <authorList>
            <person name="Amaro Gonzalez C."/>
        </authorList>
    </citation>
    <scope>NUCLEOTIDE SEQUENCE</scope>
</reference>
<accession>A0A0E9XKM0</accession>
<reference evidence="1" key="2">
    <citation type="journal article" date="2015" name="Fish Shellfish Immunol.">
        <title>Early steps in the European eel (Anguilla anguilla)-Vibrio vulnificus interaction in the gills: Role of the RtxA13 toxin.</title>
        <authorList>
            <person name="Callol A."/>
            <person name="Pajuelo D."/>
            <person name="Ebbesson L."/>
            <person name="Teles M."/>
            <person name="MacKenzie S."/>
            <person name="Amaro C."/>
        </authorList>
    </citation>
    <scope>NUCLEOTIDE SEQUENCE</scope>
</reference>
<proteinExistence type="predicted"/>
<dbReference type="EMBL" id="GBXM01005591">
    <property type="protein sequence ID" value="JAI02987.1"/>
    <property type="molecule type" value="Transcribed_RNA"/>
</dbReference>
<dbReference type="AlphaFoldDB" id="A0A0E9XKM0"/>
<organism evidence="1">
    <name type="scientific">Anguilla anguilla</name>
    <name type="common">European freshwater eel</name>
    <name type="synonym">Muraena anguilla</name>
    <dbReference type="NCBI Taxonomy" id="7936"/>
    <lineage>
        <taxon>Eukaryota</taxon>
        <taxon>Metazoa</taxon>
        <taxon>Chordata</taxon>
        <taxon>Craniata</taxon>
        <taxon>Vertebrata</taxon>
        <taxon>Euteleostomi</taxon>
        <taxon>Actinopterygii</taxon>
        <taxon>Neopterygii</taxon>
        <taxon>Teleostei</taxon>
        <taxon>Anguilliformes</taxon>
        <taxon>Anguillidae</taxon>
        <taxon>Anguilla</taxon>
    </lineage>
</organism>
<name>A0A0E9XKM0_ANGAN</name>